<evidence type="ECO:0000313" key="2">
    <source>
        <dbReference type="EMBL" id="HIW91920.1"/>
    </source>
</evidence>
<reference evidence="2" key="1">
    <citation type="journal article" date="2021" name="PeerJ">
        <title>Extensive microbial diversity within the chicken gut microbiome revealed by metagenomics and culture.</title>
        <authorList>
            <person name="Gilroy R."/>
            <person name="Ravi A."/>
            <person name="Getino M."/>
            <person name="Pursley I."/>
            <person name="Horton D.L."/>
            <person name="Alikhan N.F."/>
            <person name="Baker D."/>
            <person name="Gharbi K."/>
            <person name="Hall N."/>
            <person name="Watson M."/>
            <person name="Adriaenssens E.M."/>
            <person name="Foster-Nyarko E."/>
            <person name="Jarju S."/>
            <person name="Secka A."/>
            <person name="Antonio M."/>
            <person name="Oren A."/>
            <person name="Chaudhuri R.R."/>
            <person name="La Ragione R."/>
            <person name="Hildebrand F."/>
            <person name="Pallen M.J."/>
        </authorList>
    </citation>
    <scope>NUCLEOTIDE SEQUENCE</scope>
    <source>
        <strain evidence="2">CHK32-1732</strain>
    </source>
</reference>
<dbReference type="CDD" id="cd00093">
    <property type="entry name" value="HTH_XRE"/>
    <property type="match status" value="1"/>
</dbReference>
<dbReference type="SMART" id="SM00530">
    <property type="entry name" value="HTH_XRE"/>
    <property type="match status" value="1"/>
</dbReference>
<dbReference type="EMBL" id="DXGC01000078">
    <property type="protein sequence ID" value="HIW91920.1"/>
    <property type="molecule type" value="Genomic_DNA"/>
</dbReference>
<dbReference type="InterPro" id="IPR001387">
    <property type="entry name" value="Cro/C1-type_HTH"/>
</dbReference>
<evidence type="ECO:0000259" key="1">
    <source>
        <dbReference type="PROSITE" id="PS50943"/>
    </source>
</evidence>
<dbReference type="InterPro" id="IPR041413">
    <property type="entry name" value="MLTR_LBD"/>
</dbReference>
<reference evidence="2" key="2">
    <citation type="submission" date="2021-04" db="EMBL/GenBank/DDBJ databases">
        <authorList>
            <person name="Gilroy R."/>
        </authorList>
    </citation>
    <scope>NUCLEOTIDE SEQUENCE</scope>
    <source>
        <strain evidence="2">CHK32-1732</strain>
    </source>
</reference>
<organism evidence="2 3">
    <name type="scientific">Candidatus Corynebacterium avicola</name>
    <dbReference type="NCBI Taxonomy" id="2838527"/>
    <lineage>
        <taxon>Bacteria</taxon>
        <taxon>Bacillati</taxon>
        <taxon>Actinomycetota</taxon>
        <taxon>Actinomycetes</taxon>
        <taxon>Mycobacteriales</taxon>
        <taxon>Corynebacteriaceae</taxon>
        <taxon>Corynebacterium</taxon>
    </lineage>
</organism>
<evidence type="ECO:0000313" key="3">
    <source>
        <dbReference type="Proteomes" id="UP000824190"/>
    </source>
</evidence>
<gene>
    <name evidence="2" type="ORF">H9870_09700</name>
</gene>
<protein>
    <submittedName>
        <fullName evidence="2">Helix-turn-helix domain-containing protein</fullName>
    </submittedName>
</protein>
<dbReference type="PROSITE" id="PS50943">
    <property type="entry name" value="HTH_CROC1"/>
    <property type="match status" value="1"/>
</dbReference>
<proteinExistence type="predicted"/>
<dbReference type="InterPro" id="IPR010982">
    <property type="entry name" value="Lambda_DNA-bd_dom_sf"/>
</dbReference>
<dbReference type="Proteomes" id="UP000824190">
    <property type="component" value="Unassembled WGS sequence"/>
</dbReference>
<dbReference type="PANTHER" id="PTHR35010">
    <property type="entry name" value="BLL4672 PROTEIN-RELATED"/>
    <property type="match status" value="1"/>
</dbReference>
<dbReference type="GO" id="GO:0003677">
    <property type="term" value="F:DNA binding"/>
    <property type="evidence" value="ECO:0007669"/>
    <property type="project" value="InterPro"/>
</dbReference>
<dbReference type="AlphaFoldDB" id="A0A9D1UMK0"/>
<dbReference type="PANTHER" id="PTHR35010:SF2">
    <property type="entry name" value="BLL4672 PROTEIN"/>
    <property type="match status" value="1"/>
</dbReference>
<dbReference type="Gene3D" id="3.30.450.180">
    <property type="match status" value="1"/>
</dbReference>
<comment type="caution">
    <text evidence="2">The sequence shown here is derived from an EMBL/GenBank/DDBJ whole genome shotgun (WGS) entry which is preliminary data.</text>
</comment>
<dbReference type="Gene3D" id="1.10.260.40">
    <property type="entry name" value="lambda repressor-like DNA-binding domains"/>
    <property type="match status" value="1"/>
</dbReference>
<accession>A0A9D1UMK0</accession>
<feature type="domain" description="HTH cro/C1-type" evidence="1">
    <location>
        <begin position="43"/>
        <end position="89"/>
    </location>
</feature>
<sequence length="298" mass="32876">MPASTGHDPHLRELGAFLRTRRSELEPSDLGITRAATRSRVPGLRREEVAERARISSDYYARIEQGRLAPSPEVLADLAEALRLTIDQADYLGVLADHAGAPSHVLSRGASTGDHRSPLVRPQMSRLIDQLTDTPALVLGPRMDVLAWNALASRVYVDFAAVPTPERNYVKLVFTDDRMRSLFDDWESVARACVAILRREAAANPSDPELTSLVGELTVADTTFAEWWASHDVARQDFGTKLLHHPLVGDLTLDWDIFRHAASPEQQLVLNSVEPGSVTQERLGLLVKGPLPTQEKSS</sequence>
<name>A0A9D1UMK0_9CORY</name>
<dbReference type="Pfam" id="PF13560">
    <property type="entry name" value="HTH_31"/>
    <property type="match status" value="1"/>
</dbReference>
<dbReference type="Pfam" id="PF17765">
    <property type="entry name" value="MLTR_LBD"/>
    <property type="match status" value="1"/>
</dbReference>
<dbReference type="SUPFAM" id="SSF47413">
    <property type="entry name" value="lambda repressor-like DNA-binding domains"/>
    <property type="match status" value="1"/>
</dbReference>